<dbReference type="Proteomes" id="UP000054485">
    <property type="component" value="Unassembled WGS sequence"/>
</dbReference>
<feature type="transmembrane region" description="Helical" evidence="1">
    <location>
        <begin position="6"/>
        <end position="22"/>
    </location>
</feature>
<dbReference type="AlphaFoldDB" id="A0A0D0AVB4"/>
<proteinExistence type="predicted"/>
<dbReference type="InParanoid" id="A0A0D0AVB4"/>
<name>A0A0D0AVB4_9AGAM</name>
<keyword evidence="1" id="KW-0812">Transmembrane</keyword>
<keyword evidence="3" id="KW-1185">Reference proteome</keyword>
<sequence>MDNDTIMSFVLLGWSMCVYFGSRMLNDVQVTNPAISMASAPEIPARLERHGWCLALLNKRLSTAECVEIAEAKLVNIDNRSPRMRASQQISYINFGLCFPMEIFVACKHCLLSMICFVKLNTDRDRNG</sequence>
<dbReference type="HOGENOM" id="CLU_1961032_0_0_1"/>
<evidence type="ECO:0000313" key="3">
    <source>
        <dbReference type="Proteomes" id="UP000054485"/>
    </source>
</evidence>
<gene>
    <name evidence="2" type="ORF">CY34DRAFT_398542</name>
</gene>
<accession>A0A0D0AVB4</accession>
<keyword evidence="1" id="KW-1133">Transmembrane helix</keyword>
<organism evidence="2 3">
    <name type="scientific">Suillus luteus UH-Slu-Lm8-n1</name>
    <dbReference type="NCBI Taxonomy" id="930992"/>
    <lineage>
        <taxon>Eukaryota</taxon>
        <taxon>Fungi</taxon>
        <taxon>Dikarya</taxon>
        <taxon>Basidiomycota</taxon>
        <taxon>Agaricomycotina</taxon>
        <taxon>Agaricomycetes</taxon>
        <taxon>Agaricomycetidae</taxon>
        <taxon>Boletales</taxon>
        <taxon>Suillineae</taxon>
        <taxon>Suillaceae</taxon>
        <taxon>Suillus</taxon>
    </lineage>
</organism>
<reference evidence="3" key="2">
    <citation type="submission" date="2015-01" db="EMBL/GenBank/DDBJ databases">
        <title>Evolutionary Origins and Diversification of the Mycorrhizal Mutualists.</title>
        <authorList>
            <consortium name="DOE Joint Genome Institute"/>
            <consortium name="Mycorrhizal Genomics Consortium"/>
            <person name="Kohler A."/>
            <person name="Kuo A."/>
            <person name="Nagy L.G."/>
            <person name="Floudas D."/>
            <person name="Copeland A."/>
            <person name="Barry K.W."/>
            <person name="Cichocki N."/>
            <person name="Veneault-Fourrey C."/>
            <person name="LaButti K."/>
            <person name="Lindquist E.A."/>
            <person name="Lipzen A."/>
            <person name="Lundell T."/>
            <person name="Morin E."/>
            <person name="Murat C."/>
            <person name="Riley R."/>
            <person name="Ohm R."/>
            <person name="Sun H."/>
            <person name="Tunlid A."/>
            <person name="Henrissat B."/>
            <person name="Grigoriev I.V."/>
            <person name="Hibbett D.S."/>
            <person name="Martin F."/>
        </authorList>
    </citation>
    <scope>NUCLEOTIDE SEQUENCE [LARGE SCALE GENOMIC DNA]</scope>
    <source>
        <strain evidence="3">UH-Slu-Lm8-n1</strain>
    </source>
</reference>
<dbReference type="EMBL" id="KN835399">
    <property type="protein sequence ID" value="KIK38332.1"/>
    <property type="molecule type" value="Genomic_DNA"/>
</dbReference>
<protein>
    <submittedName>
        <fullName evidence="2">Uncharacterized protein</fullName>
    </submittedName>
</protein>
<keyword evidence="1" id="KW-0472">Membrane</keyword>
<evidence type="ECO:0000256" key="1">
    <source>
        <dbReference type="SAM" id="Phobius"/>
    </source>
</evidence>
<reference evidence="2 3" key="1">
    <citation type="submission" date="2014-04" db="EMBL/GenBank/DDBJ databases">
        <authorList>
            <consortium name="DOE Joint Genome Institute"/>
            <person name="Kuo A."/>
            <person name="Ruytinx J."/>
            <person name="Rineau F."/>
            <person name="Colpaert J."/>
            <person name="Kohler A."/>
            <person name="Nagy L.G."/>
            <person name="Floudas D."/>
            <person name="Copeland A."/>
            <person name="Barry K.W."/>
            <person name="Cichocki N."/>
            <person name="Veneault-Fourrey C."/>
            <person name="LaButti K."/>
            <person name="Lindquist E.A."/>
            <person name="Lipzen A."/>
            <person name="Lundell T."/>
            <person name="Morin E."/>
            <person name="Murat C."/>
            <person name="Sun H."/>
            <person name="Tunlid A."/>
            <person name="Henrissat B."/>
            <person name="Grigoriev I.V."/>
            <person name="Hibbett D.S."/>
            <person name="Martin F."/>
            <person name="Nordberg H.P."/>
            <person name="Cantor M.N."/>
            <person name="Hua S.X."/>
        </authorList>
    </citation>
    <scope>NUCLEOTIDE SEQUENCE [LARGE SCALE GENOMIC DNA]</scope>
    <source>
        <strain evidence="2 3">UH-Slu-Lm8-n1</strain>
    </source>
</reference>
<evidence type="ECO:0000313" key="2">
    <source>
        <dbReference type="EMBL" id="KIK38332.1"/>
    </source>
</evidence>